<gene>
    <name evidence="3" type="ORF">HQ36_01020</name>
</gene>
<dbReference type="PROSITE" id="PS51733">
    <property type="entry name" value="BPL_LPL_CATALYTIC"/>
    <property type="match status" value="1"/>
</dbReference>
<name>A0A0A2GF13_9PORP</name>
<dbReference type="NCBIfam" id="TIGR00121">
    <property type="entry name" value="birA_ligase"/>
    <property type="match status" value="1"/>
</dbReference>
<dbReference type="Gene3D" id="3.30.930.10">
    <property type="entry name" value="Bira Bifunctional Protein, Domain 2"/>
    <property type="match status" value="1"/>
</dbReference>
<reference evidence="3 4" key="1">
    <citation type="submission" date="2014-08" db="EMBL/GenBank/DDBJ databases">
        <title>Porphyromonas gingivicanis strain:COT-022_OH1391 Genome sequencing.</title>
        <authorList>
            <person name="Wallis C."/>
            <person name="Deusch O."/>
            <person name="O'Flynn C."/>
            <person name="Davis I."/>
            <person name="Jospin G."/>
            <person name="Darling A.E."/>
            <person name="Coil D.A."/>
            <person name="Alexiev A."/>
            <person name="Horsfall A."/>
            <person name="Kirkwood N."/>
            <person name="Harris S."/>
            <person name="Eisen J.A."/>
        </authorList>
    </citation>
    <scope>NUCLEOTIDE SEQUENCE [LARGE SCALE GENOMIC DNA]</scope>
    <source>
        <strain evidence="4">COT-022 OH1391</strain>
    </source>
</reference>
<dbReference type="CDD" id="cd16442">
    <property type="entry name" value="BPL"/>
    <property type="match status" value="1"/>
</dbReference>
<keyword evidence="4" id="KW-1185">Reference proteome</keyword>
<dbReference type="GO" id="GO:0004077">
    <property type="term" value="F:biotin--[biotin carboxyl-carrier protein] ligase activity"/>
    <property type="evidence" value="ECO:0007669"/>
    <property type="project" value="InterPro"/>
</dbReference>
<accession>A0A0A2GF13</accession>
<organism evidence="3 4">
    <name type="scientific">Porphyromonas gingivicanis</name>
    <dbReference type="NCBI Taxonomy" id="266762"/>
    <lineage>
        <taxon>Bacteria</taxon>
        <taxon>Pseudomonadati</taxon>
        <taxon>Bacteroidota</taxon>
        <taxon>Bacteroidia</taxon>
        <taxon>Bacteroidales</taxon>
        <taxon>Porphyromonadaceae</taxon>
        <taxon>Porphyromonas</taxon>
    </lineage>
</organism>
<dbReference type="eggNOG" id="COG0340">
    <property type="taxonomic scope" value="Bacteria"/>
</dbReference>
<dbReference type="PANTHER" id="PTHR12835:SF5">
    <property type="entry name" value="BIOTIN--PROTEIN LIGASE"/>
    <property type="match status" value="1"/>
</dbReference>
<dbReference type="InterPro" id="IPR004143">
    <property type="entry name" value="BPL_LPL_catalytic"/>
</dbReference>
<dbReference type="STRING" id="266762.HQ36_01020"/>
<dbReference type="Pfam" id="PF03099">
    <property type="entry name" value="BPL_LplA_LipB"/>
    <property type="match status" value="1"/>
</dbReference>
<comment type="caution">
    <text evidence="3">The sequence shown here is derived from an EMBL/GenBank/DDBJ whole genome shotgun (WGS) entry which is preliminary data.</text>
</comment>
<dbReference type="AlphaFoldDB" id="A0A0A2GF13"/>
<dbReference type="EMBL" id="JQZW01000002">
    <property type="protein sequence ID" value="KGN99079.1"/>
    <property type="molecule type" value="Genomic_DNA"/>
</dbReference>
<dbReference type="Proteomes" id="UP000030134">
    <property type="component" value="Unassembled WGS sequence"/>
</dbReference>
<dbReference type="InterPro" id="IPR004408">
    <property type="entry name" value="Biotin_CoA_COase_ligase"/>
</dbReference>
<dbReference type="PANTHER" id="PTHR12835">
    <property type="entry name" value="BIOTIN PROTEIN LIGASE"/>
    <property type="match status" value="1"/>
</dbReference>
<dbReference type="SUPFAM" id="SSF55681">
    <property type="entry name" value="Class II aaRS and biotin synthetases"/>
    <property type="match status" value="1"/>
</dbReference>
<keyword evidence="1" id="KW-0436">Ligase</keyword>
<protein>
    <recommendedName>
        <fullName evidence="2">BPL/LPL catalytic domain-containing protein</fullName>
    </recommendedName>
</protein>
<sequence length="248" mass="28494">MQPSSPSIESTYTHLFALAESDETLPSGAFIEADFQTQGRGQRGNSWYSSRGLNLLPSILVRYPYLCPHQSFRISILTALGIIDTLQNYVPYPQNLFIKWPNDIYYNDCKIAGILIGHSIEGLYVRFSVIGIGLNVNEYSFPSILPNPTSLRLINKKEIPLKEVREELLKRLSDRLPWAEGKYWKSEILSEYCSLLYRKGTWHIYEDLKLGGEFLGKIETVSEEGFLQVRDKKGEQRSFAFKEIAYLH</sequence>
<evidence type="ECO:0000313" key="3">
    <source>
        <dbReference type="EMBL" id="KGN99079.1"/>
    </source>
</evidence>
<dbReference type="GO" id="GO:0005737">
    <property type="term" value="C:cytoplasm"/>
    <property type="evidence" value="ECO:0007669"/>
    <property type="project" value="TreeGrafter"/>
</dbReference>
<feature type="domain" description="BPL/LPL catalytic" evidence="2">
    <location>
        <begin position="1"/>
        <end position="180"/>
    </location>
</feature>
<evidence type="ECO:0000259" key="2">
    <source>
        <dbReference type="PROSITE" id="PS51733"/>
    </source>
</evidence>
<evidence type="ECO:0000256" key="1">
    <source>
        <dbReference type="ARBA" id="ARBA00022598"/>
    </source>
</evidence>
<dbReference type="InterPro" id="IPR045864">
    <property type="entry name" value="aa-tRNA-synth_II/BPL/LPL"/>
</dbReference>
<proteinExistence type="predicted"/>
<evidence type="ECO:0000313" key="4">
    <source>
        <dbReference type="Proteomes" id="UP000030134"/>
    </source>
</evidence>